<dbReference type="EMBL" id="CP000594">
    <property type="protein sequence ID" value="ABO99780.1"/>
    <property type="molecule type" value="Genomic_DNA"/>
</dbReference>
<evidence type="ECO:0000256" key="1">
    <source>
        <dbReference type="ARBA" id="ARBA00006524"/>
    </source>
</evidence>
<keyword evidence="5" id="KW-1185">Reference proteome</keyword>
<dbReference type="OrthoDB" id="498408at2759"/>
<protein>
    <recommendedName>
        <fullName evidence="6">Pre-rRNA-processing protein TSR2</fullName>
    </recommendedName>
</protein>
<organism evidence="4 5">
    <name type="scientific">Ostreococcus lucimarinus (strain CCE9901)</name>
    <dbReference type="NCBI Taxonomy" id="436017"/>
    <lineage>
        <taxon>Eukaryota</taxon>
        <taxon>Viridiplantae</taxon>
        <taxon>Chlorophyta</taxon>
        <taxon>Mamiellophyceae</taxon>
        <taxon>Mamiellales</taxon>
        <taxon>Bathycoccaceae</taxon>
        <taxon>Ostreococcus</taxon>
    </lineage>
</organism>
<dbReference type="Proteomes" id="UP000001568">
    <property type="component" value="Chromosome 14"/>
</dbReference>
<accession>A4S7N9</accession>
<feature type="compositionally biased region" description="Acidic residues" evidence="3">
    <location>
        <begin position="155"/>
        <end position="167"/>
    </location>
</feature>
<gene>
    <name evidence="4" type="ORF">OSTLU_93719</name>
</gene>
<dbReference type="InterPro" id="IPR019398">
    <property type="entry name" value="Pre-rRNA_process_TSR2"/>
</dbReference>
<dbReference type="Pfam" id="PF10273">
    <property type="entry name" value="WGG"/>
    <property type="match status" value="1"/>
</dbReference>
<feature type="compositionally biased region" description="Basic and acidic residues" evidence="3">
    <location>
        <begin position="123"/>
        <end position="140"/>
    </location>
</feature>
<sequence length="212" mass="23441">MLMGRPGGTKMASEHAPTFRRGVKAVFDRWTAMQLAVVNAWGGTESERKAREAEEEIAEWFASRKSKDALELEDLLIEILGDDFNVTCEDGSPGEVAKALWMMYEQCAEGRYDMVAQIESKPLPRESIERSRQIEEDKRWSMNGGGDMDTGASSSDDEGDDEMDAVDADGLAEQLGGAFNVHPSGDDALDTSARRLKNEPDDDGWCTVPSRR</sequence>
<proteinExistence type="inferred from homology"/>
<dbReference type="GeneID" id="5005463"/>
<evidence type="ECO:0000313" key="4">
    <source>
        <dbReference type="EMBL" id="ABO99780.1"/>
    </source>
</evidence>
<evidence type="ECO:0000313" key="5">
    <source>
        <dbReference type="Proteomes" id="UP000001568"/>
    </source>
</evidence>
<evidence type="ECO:0008006" key="6">
    <source>
        <dbReference type="Google" id="ProtNLM"/>
    </source>
</evidence>
<dbReference type="RefSeq" id="XP_001421487.1">
    <property type="nucleotide sequence ID" value="XM_001421450.1"/>
</dbReference>
<evidence type="ECO:0000256" key="2">
    <source>
        <dbReference type="ARBA" id="ARBA00022552"/>
    </source>
</evidence>
<reference evidence="4 5" key="1">
    <citation type="journal article" date="2007" name="Proc. Natl. Acad. Sci. U.S.A.">
        <title>The tiny eukaryote Ostreococcus provides genomic insights into the paradox of plankton speciation.</title>
        <authorList>
            <person name="Palenik B."/>
            <person name="Grimwood J."/>
            <person name="Aerts A."/>
            <person name="Rouze P."/>
            <person name="Salamov A."/>
            <person name="Putnam N."/>
            <person name="Dupont C."/>
            <person name="Jorgensen R."/>
            <person name="Derelle E."/>
            <person name="Rombauts S."/>
            <person name="Zhou K."/>
            <person name="Otillar R."/>
            <person name="Merchant S.S."/>
            <person name="Podell S."/>
            <person name="Gaasterland T."/>
            <person name="Napoli C."/>
            <person name="Gendler K."/>
            <person name="Manuell A."/>
            <person name="Tai V."/>
            <person name="Vallon O."/>
            <person name="Piganeau G."/>
            <person name="Jancek S."/>
            <person name="Heijde M."/>
            <person name="Jabbari K."/>
            <person name="Bowler C."/>
            <person name="Lohr M."/>
            <person name="Robbens S."/>
            <person name="Werner G."/>
            <person name="Dubchak I."/>
            <person name="Pazour G.J."/>
            <person name="Ren Q."/>
            <person name="Paulsen I."/>
            <person name="Delwiche C."/>
            <person name="Schmutz J."/>
            <person name="Rokhsar D."/>
            <person name="Van de Peer Y."/>
            <person name="Moreau H."/>
            <person name="Grigoriev I.V."/>
        </authorList>
    </citation>
    <scope>NUCLEOTIDE SEQUENCE [LARGE SCALE GENOMIC DNA]</scope>
    <source>
        <strain evidence="4 5">CCE9901</strain>
    </source>
</reference>
<dbReference type="HOGENOM" id="CLU_074896_1_0_1"/>
<dbReference type="PANTHER" id="PTHR21250">
    <property type="entry name" value="PRE-RRNA-PROCESSING PROTEIN TSR2 HOMOLOG"/>
    <property type="match status" value="1"/>
</dbReference>
<name>A4S7N9_OSTLU</name>
<dbReference type="eggNOG" id="KOG4032">
    <property type="taxonomic scope" value="Eukaryota"/>
</dbReference>
<dbReference type="OMA" id="LAKDEWF"/>
<dbReference type="Gramene" id="ABO99780">
    <property type="protein sequence ID" value="ABO99780"/>
    <property type="gene ID" value="OSTLU_93719"/>
</dbReference>
<dbReference type="AlphaFoldDB" id="A4S7N9"/>
<dbReference type="KEGG" id="olu:OSTLU_93719"/>
<comment type="similarity">
    <text evidence="1">Belongs to the TSR2 family.</text>
</comment>
<feature type="region of interest" description="Disordered" evidence="3">
    <location>
        <begin position="123"/>
        <end position="212"/>
    </location>
</feature>
<dbReference type="STRING" id="436017.A4S7N9"/>
<dbReference type="GO" id="GO:0006364">
    <property type="term" value="P:rRNA processing"/>
    <property type="evidence" value="ECO:0007669"/>
    <property type="project" value="UniProtKB-KW"/>
</dbReference>
<keyword evidence="2" id="KW-0698">rRNA processing</keyword>
<evidence type="ECO:0000256" key="3">
    <source>
        <dbReference type="SAM" id="MobiDB-lite"/>
    </source>
</evidence>